<dbReference type="AlphaFoldDB" id="A0A1H3ECN1"/>
<dbReference type="Gene3D" id="1.20.120.160">
    <property type="entry name" value="HPT domain"/>
    <property type="match status" value="1"/>
</dbReference>
<keyword evidence="1" id="KW-0902">Two-component regulatory system</keyword>
<dbReference type="GO" id="GO:0000160">
    <property type="term" value="P:phosphorelay signal transduction system"/>
    <property type="evidence" value="ECO:0007669"/>
    <property type="project" value="UniProtKB-KW"/>
</dbReference>
<feature type="domain" description="HPt" evidence="3">
    <location>
        <begin position="17"/>
        <end position="110"/>
    </location>
</feature>
<dbReference type="STRING" id="61595.SAMN05421644_11252"/>
<accession>A0A1H3ECN1</accession>
<dbReference type="PROSITE" id="PS50894">
    <property type="entry name" value="HPT"/>
    <property type="match status" value="1"/>
</dbReference>
<proteinExistence type="predicted"/>
<protein>
    <submittedName>
        <fullName evidence="4">HPt (Histidine-containing phosphotransfer) domain-containing protein</fullName>
    </submittedName>
</protein>
<dbReference type="Pfam" id="PF01627">
    <property type="entry name" value="Hpt"/>
    <property type="match status" value="1"/>
</dbReference>
<dbReference type="SUPFAM" id="SSF47226">
    <property type="entry name" value="Histidine-containing phosphotransfer domain, HPT domain"/>
    <property type="match status" value="1"/>
</dbReference>
<evidence type="ECO:0000256" key="2">
    <source>
        <dbReference type="PROSITE-ProRule" id="PRU00110"/>
    </source>
</evidence>
<sequence length="116" mass="12728">MNYLNRDVLDGLLEALGEADFFEINHTFVQQFERQLQACRQQAARGDSSECARILHSLKGGAGNIGAETLAALAETLERQVRSGESALTDAMLEALANTTRETVEELRRSGYLGAR</sequence>
<dbReference type="GO" id="GO:0004672">
    <property type="term" value="F:protein kinase activity"/>
    <property type="evidence" value="ECO:0007669"/>
    <property type="project" value="UniProtKB-ARBA"/>
</dbReference>
<dbReference type="Proteomes" id="UP000198672">
    <property type="component" value="Unassembled WGS sequence"/>
</dbReference>
<evidence type="ECO:0000259" key="3">
    <source>
        <dbReference type="PROSITE" id="PS50894"/>
    </source>
</evidence>
<keyword evidence="5" id="KW-1185">Reference proteome</keyword>
<evidence type="ECO:0000256" key="1">
    <source>
        <dbReference type="ARBA" id="ARBA00023012"/>
    </source>
</evidence>
<dbReference type="RefSeq" id="WP_091332888.1">
    <property type="nucleotide sequence ID" value="NZ_FNOW01000012.1"/>
</dbReference>
<dbReference type="InterPro" id="IPR036641">
    <property type="entry name" value="HPT_dom_sf"/>
</dbReference>
<dbReference type="InterPro" id="IPR008207">
    <property type="entry name" value="Sig_transdc_His_kin_Hpt_dom"/>
</dbReference>
<feature type="modified residue" description="Phosphohistidine" evidence="2">
    <location>
        <position position="56"/>
    </location>
</feature>
<organism evidence="4 5">
    <name type="scientific">Allochromatium warmingii</name>
    <name type="common">Chromatium warmingii</name>
    <dbReference type="NCBI Taxonomy" id="61595"/>
    <lineage>
        <taxon>Bacteria</taxon>
        <taxon>Pseudomonadati</taxon>
        <taxon>Pseudomonadota</taxon>
        <taxon>Gammaproteobacteria</taxon>
        <taxon>Chromatiales</taxon>
        <taxon>Chromatiaceae</taxon>
        <taxon>Allochromatium</taxon>
    </lineage>
</organism>
<keyword evidence="2" id="KW-0597">Phosphoprotein</keyword>
<gene>
    <name evidence="4" type="ORF">SAMN05421644_11252</name>
</gene>
<dbReference type="CDD" id="cd00088">
    <property type="entry name" value="HPT"/>
    <property type="match status" value="1"/>
</dbReference>
<dbReference type="OrthoDB" id="9131849at2"/>
<name>A0A1H3ECN1_ALLWA</name>
<dbReference type="SMART" id="SM00073">
    <property type="entry name" value="HPT"/>
    <property type="match status" value="1"/>
</dbReference>
<evidence type="ECO:0000313" key="5">
    <source>
        <dbReference type="Proteomes" id="UP000198672"/>
    </source>
</evidence>
<dbReference type="EMBL" id="FNOW01000012">
    <property type="protein sequence ID" value="SDX76493.1"/>
    <property type="molecule type" value="Genomic_DNA"/>
</dbReference>
<reference evidence="5" key="1">
    <citation type="submission" date="2016-10" db="EMBL/GenBank/DDBJ databases">
        <authorList>
            <person name="Varghese N."/>
            <person name="Submissions S."/>
        </authorList>
    </citation>
    <scope>NUCLEOTIDE SEQUENCE [LARGE SCALE GENOMIC DNA]</scope>
    <source>
        <strain evidence="5">DSM 173</strain>
    </source>
</reference>
<evidence type="ECO:0000313" key="4">
    <source>
        <dbReference type="EMBL" id="SDX76493.1"/>
    </source>
</evidence>